<comment type="caution">
    <text evidence="3">The sequence shown here is derived from an EMBL/GenBank/DDBJ whole genome shotgun (WGS) entry which is preliminary data.</text>
</comment>
<proteinExistence type="inferred from homology"/>
<organism evidence="3 4">
    <name type="scientific">Paenibacillus plantarum</name>
    <dbReference type="NCBI Taxonomy" id="2654975"/>
    <lineage>
        <taxon>Bacteria</taxon>
        <taxon>Bacillati</taxon>
        <taxon>Bacillota</taxon>
        <taxon>Bacilli</taxon>
        <taxon>Bacillales</taxon>
        <taxon>Paenibacillaceae</taxon>
        <taxon>Paenibacillus</taxon>
    </lineage>
</organism>
<dbReference type="SUPFAM" id="SSF51735">
    <property type="entry name" value="NAD(P)-binding Rossmann-fold domains"/>
    <property type="match status" value="1"/>
</dbReference>
<dbReference type="InterPro" id="IPR036291">
    <property type="entry name" value="NAD(P)-bd_dom_sf"/>
</dbReference>
<dbReference type="Gene3D" id="3.40.50.720">
    <property type="entry name" value="NAD(P)-binding Rossmann-like Domain"/>
    <property type="match status" value="1"/>
</dbReference>
<dbReference type="PROSITE" id="PS00061">
    <property type="entry name" value="ADH_SHORT"/>
    <property type="match status" value="1"/>
</dbReference>
<accession>A0ABX1XAB9</accession>
<evidence type="ECO:0000313" key="4">
    <source>
        <dbReference type="Proteomes" id="UP000653578"/>
    </source>
</evidence>
<dbReference type="Pfam" id="PF13561">
    <property type="entry name" value="adh_short_C2"/>
    <property type="match status" value="1"/>
</dbReference>
<dbReference type="InterPro" id="IPR020904">
    <property type="entry name" value="Sc_DH/Rdtase_CS"/>
</dbReference>
<keyword evidence="2" id="KW-0560">Oxidoreductase</keyword>
<dbReference type="CDD" id="cd05233">
    <property type="entry name" value="SDR_c"/>
    <property type="match status" value="1"/>
</dbReference>
<sequence>MNLQALEGKVILVTGALGKIGRASVKCFLDEGAVVAFCDQLELELFPDMFQLSKEYGPSRLLFIQSDANDEAQVIQLIESIRSSFGRLDGLLHTVYTQVQKAALDLSLEEWNHVLLGSLTSTFLVNKYSIQLMIQHGGGAIVNTSSVLGETGAVANLAYGTAKAGMNQFTKLIAFDYADQGIRANVIAPGDIKTIEQIAAMTEEQLGAIRKLTLLKRSGTPEEVAKLSAFLLSDASSYITGTKITIDGGYKL</sequence>
<evidence type="ECO:0000256" key="1">
    <source>
        <dbReference type="ARBA" id="ARBA00006484"/>
    </source>
</evidence>
<comment type="similarity">
    <text evidence="1">Belongs to the short-chain dehydrogenases/reductases (SDR) family.</text>
</comment>
<name>A0ABX1XAB9_9BACL</name>
<reference evidence="3 4" key="1">
    <citation type="submission" date="2019-10" db="EMBL/GenBank/DDBJ databases">
        <title>Description of Paenibacillus humi sp. nov.</title>
        <authorList>
            <person name="Carlier A."/>
            <person name="Qi S."/>
        </authorList>
    </citation>
    <scope>NUCLEOTIDE SEQUENCE [LARGE SCALE GENOMIC DNA]</scope>
    <source>
        <strain evidence="3 4">LMG 31461</strain>
    </source>
</reference>
<dbReference type="PANTHER" id="PTHR24321:SF8">
    <property type="entry name" value="ESTRADIOL 17-BETA-DEHYDROGENASE 8-RELATED"/>
    <property type="match status" value="1"/>
</dbReference>
<evidence type="ECO:0000313" key="3">
    <source>
        <dbReference type="EMBL" id="NOU65398.1"/>
    </source>
</evidence>
<keyword evidence="4" id="KW-1185">Reference proteome</keyword>
<dbReference type="EMBL" id="WHNY01000044">
    <property type="protein sequence ID" value="NOU65398.1"/>
    <property type="molecule type" value="Genomic_DNA"/>
</dbReference>
<dbReference type="PRINTS" id="PR00081">
    <property type="entry name" value="GDHRDH"/>
</dbReference>
<dbReference type="Proteomes" id="UP000653578">
    <property type="component" value="Unassembled WGS sequence"/>
</dbReference>
<gene>
    <name evidence="3" type="ORF">GC096_15295</name>
</gene>
<dbReference type="InterPro" id="IPR002347">
    <property type="entry name" value="SDR_fam"/>
</dbReference>
<dbReference type="PANTHER" id="PTHR24321">
    <property type="entry name" value="DEHYDROGENASES, SHORT CHAIN"/>
    <property type="match status" value="1"/>
</dbReference>
<evidence type="ECO:0000256" key="2">
    <source>
        <dbReference type="ARBA" id="ARBA00023002"/>
    </source>
</evidence>
<protein>
    <submittedName>
        <fullName evidence="3">SDR family oxidoreductase</fullName>
    </submittedName>
</protein>